<gene>
    <name evidence="6" type="ORF">UFOPK1808_00059</name>
    <name evidence="7" type="ORF">UFOPK1889_00024</name>
</gene>
<feature type="transmembrane region" description="Helical" evidence="5">
    <location>
        <begin position="67"/>
        <end position="85"/>
    </location>
</feature>
<protein>
    <submittedName>
        <fullName evidence="6">Unannotated protein</fullName>
    </submittedName>
</protein>
<proteinExistence type="predicted"/>
<evidence type="ECO:0000313" key="7">
    <source>
        <dbReference type="EMBL" id="CAB4606641.1"/>
    </source>
</evidence>
<evidence type="ECO:0000256" key="5">
    <source>
        <dbReference type="SAM" id="Phobius"/>
    </source>
</evidence>
<dbReference type="EMBL" id="CAEZUZ010000002">
    <property type="protein sequence ID" value="CAB4606641.1"/>
    <property type="molecule type" value="Genomic_DNA"/>
</dbReference>
<dbReference type="GO" id="GO:0016020">
    <property type="term" value="C:membrane"/>
    <property type="evidence" value="ECO:0007669"/>
    <property type="project" value="UniProtKB-SubCell"/>
</dbReference>
<dbReference type="AlphaFoldDB" id="A0A6J6FJT2"/>
<reference evidence="6" key="1">
    <citation type="submission" date="2020-05" db="EMBL/GenBank/DDBJ databases">
        <authorList>
            <person name="Chiriac C."/>
            <person name="Salcher M."/>
            <person name="Ghai R."/>
            <person name="Kavagutti S V."/>
        </authorList>
    </citation>
    <scope>NUCLEOTIDE SEQUENCE</scope>
</reference>
<evidence type="ECO:0000313" key="6">
    <source>
        <dbReference type="EMBL" id="CAB4589266.1"/>
    </source>
</evidence>
<keyword evidence="4 5" id="KW-0472">Membrane</keyword>
<keyword evidence="2 5" id="KW-0812">Transmembrane</keyword>
<evidence type="ECO:0000256" key="4">
    <source>
        <dbReference type="ARBA" id="ARBA00023136"/>
    </source>
</evidence>
<sequence length="116" mass="12530">MNFVSTVLAILLIVVCVASAIMDFRKPEQLVEQMKKLKVPADRLPLLGAIKIAGAIGLAIGFQKVRLGELAGICLALYFAIAVVTHTRVKDSVKDTLPAFMLCVMSLLYVLTTVAK</sequence>
<name>A0A6J6FJT2_9ZZZZ</name>
<evidence type="ECO:0000256" key="3">
    <source>
        <dbReference type="ARBA" id="ARBA00022989"/>
    </source>
</evidence>
<accession>A0A6J6FJT2</accession>
<feature type="transmembrane region" description="Helical" evidence="5">
    <location>
        <begin position="97"/>
        <end position="115"/>
    </location>
</feature>
<evidence type="ECO:0000256" key="1">
    <source>
        <dbReference type="ARBA" id="ARBA00004141"/>
    </source>
</evidence>
<feature type="transmembrane region" description="Helical" evidence="5">
    <location>
        <begin position="44"/>
        <end position="62"/>
    </location>
</feature>
<organism evidence="6">
    <name type="scientific">freshwater metagenome</name>
    <dbReference type="NCBI Taxonomy" id="449393"/>
    <lineage>
        <taxon>unclassified sequences</taxon>
        <taxon>metagenomes</taxon>
        <taxon>ecological metagenomes</taxon>
    </lineage>
</organism>
<comment type="subcellular location">
    <subcellularLocation>
        <location evidence="1">Membrane</location>
        <topology evidence="1">Multi-pass membrane protein</topology>
    </subcellularLocation>
</comment>
<dbReference type="InterPro" id="IPR032808">
    <property type="entry name" value="DoxX"/>
</dbReference>
<dbReference type="Pfam" id="PF13564">
    <property type="entry name" value="DoxX_2"/>
    <property type="match status" value="1"/>
</dbReference>
<dbReference type="EMBL" id="CAEZUL010000003">
    <property type="protein sequence ID" value="CAB4589266.1"/>
    <property type="molecule type" value="Genomic_DNA"/>
</dbReference>
<keyword evidence="3 5" id="KW-1133">Transmembrane helix</keyword>
<evidence type="ECO:0000256" key="2">
    <source>
        <dbReference type="ARBA" id="ARBA00022692"/>
    </source>
</evidence>